<keyword evidence="2" id="KW-1185">Reference proteome</keyword>
<dbReference type="NCBIfam" id="TIGR01993">
    <property type="entry name" value="Pyr-5-nucltdase"/>
    <property type="match status" value="1"/>
</dbReference>
<dbReference type="Gene3D" id="3.40.50.1000">
    <property type="entry name" value="HAD superfamily/HAD-like"/>
    <property type="match status" value="1"/>
</dbReference>
<reference evidence="1" key="2">
    <citation type="submission" date="2023-06" db="EMBL/GenBank/DDBJ databases">
        <authorList>
            <person name="Ma L."/>
            <person name="Liu K.-W."/>
            <person name="Li Z."/>
            <person name="Hsiao Y.-Y."/>
            <person name="Qi Y."/>
            <person name="Fu T."/>
            <person name="Tang G."/>
            <person name="Zhang D."/>
            <person name="Sun W.-H."/>
            <person name="Liu D.-K."/>
            <person name="Li Y."/>
            <person name="Chen G.-Z."/>
            <person name="Liu X.-D."/>
            <person name="Liao X.-Y."/>
            <person name="Jiang Y.-T."/>
            <person name="Yu X."/>
            <person name="Hao Y."/>
            <person name="Huang J."/>
            <person name="Zhao X.-W."/>
            <person name="Ke S."/>
            <person name="Chen Y.-Y."/>
            <person name="Wu W.-L."/>
            <person name="Hsu J.-L."/>
            <person name="Lin Y.-F."/>
            <person name="Huang M.-D."/>
            <person name="Li C.-Y."/>
            <person name="Huang L."/>
            <person name="Wang Z.-W."/>
            <person name="Zhao X."/>
            <person name="Zhong W.-Y."/>
            <person name="Peng D.-H."/>
            <person name="Ahmad S."/>
            <person name="Lan S."/>
            <person name="Zhang J.-S."/>
            <person name="Tsai W.-C."/>
            <person name="Van De Peer Y."/>
            <person name="Liu Z.-J."/>
        </authorList>
    </citation>
    <scope>NUCLEOTIDE SEQUENCE</scope>
    <source>
        <strain evidence="1">SCP</strain>
        <tissue evidence="1">Leaves</tissue>
    </source>
</reference>
<dbReference type="InterPro" id="IPR010237">
    <property type="entry name" value="Pyr-5-nucltdase"/>
</dbReference>
<organism evidence="1 2">
    <name type="scientific">Acorus gramineus</name>
    <name type="common">Dwarf sweet flag</name>
    <dbReference type="NCBI Taxonomy" id="55184"/>
    <lineage>
        <taxon>Eukaryota</taxon>
        <taxon>Viridiplantae</taxon>
        <taxon>Streptophyta</taxon>
        <taxon>Embryophyta</taxon>
        <taxon>Tracheophyta</taxon>
        <taxon>Spermatophyta</taxon>
        <taxon>Magnoliopsida</taxon>
        <taxon>Liliopsida</taxon>
        <taxon>Acoraceae</taxon>
        <taxon>Acorus</taxon>
    </lineage>
</organism>
<reference evidence="1" key="1">
    <citation type="journal article" date="2023" name="Nat. Commun.">
        <title>Diploid and tetraploid genomes of Acorus and the evolution of monocots.</title>
        <authorList>
            <person name="Ma L."/>
            <person name="Liu K.W."/>
            <person name="Li Z."/>
            <person name="Hsiao Y.Y."/>
            <person name="Qi Y."/>
            <person name="Fu T."/>
            <person name="Tang G.D."/>
            <person name="Zhang D."/>
            <person name="Sun W.H."/>
            <person name="Liu D.K."/>
            <person name="Li Y."/>
            <person name="Chen G.Z."/>
            <person name="Liu X.D."/>
            <person name="Liao X.Y."/>
            <person name="Jiang Y.T."/>
            <person name="Yu X."/>
            <person name="Hao Y."/>
            <person name="Huang J."/>
            <person name="Zhao X.W."/>
            <person name="Ke S."/>
            <person name="Chen Y.Y."/>
            <person name="Wu W.L."/>
            <person name="Hsu J.L."/>
            <person name="Lin Y.F."/>
            <person name="Huang M.D."/>
            <person name="Li C.Y."/>
            <person name="Huang L."/>
            <person name="Wang Z.W."/>
            <person name="Zhao X."/>
            <person name="Zhong W.Y."/>
            <person name="Peng D.H."/>
            <person name="Ahmad S."/>
            <person name="Lan S."/>
            <person name="Zhang J.S."/>
            <person name="Tsai W.C."/>
            <person name="Van de Peer Y."/>
            <person name="Liu Z.J."/>
        </authorList>
    </citation>
    <scope>NUCLEOTIDE SEQUENCE</scope>
    <source>
        <strain evidence="1">SCP</strain>
    </source>
</reference>
<gene>
    <name evidence="1" type="ORF">QJS04_geneDACA010220</name>
</gene>
<dbReference type="EMBL" id="JAUJYN010000012">
    <property type="protein sequence ID" value="KAK1258941.1"/>
    <property type="molecule type" value="Genomic_DNA"/>
</dbReference>
<name>A0AAV9A496_ACOGR</name>
<dbReference type="AlphaFoldDB" id="A0AAV9A496"/>
<evidence type="ECO:0000313" key="1">
    <source>
        <dbReference type="EMBL" id="KAK1258941.1"/>
    </source>
</evidence>
<evidence type="ECO:0000313" key="2">
    <source>
        <dbReference type="Proteomes" id="UP001179952"/>
    </source>
</evidence>
<dbReference type="SFLD" id="SFLDG01132">
    <property type="entry name" value="C1.5.3:_5'-Nucleotidase_Like"/>
    <property type="match status" value="1"/>
</dbReference>
<dbReference type="InterPro" id="IPR006439">
    <property type="entry name" value="HAD-SF_hydro_IA"/>
</dbReference>
<protein>
    <submittedName>
        <fullName evidence="1">Uncharacterized protein</fullName>
    </submittedName>
</protein>
<dbReference type="Pfam" id="PF00702">
    <property type="entry name" value="Hydrolase"/>
    <property type="match status" value="1"/>
</dbReference>
<dbReference type="Proteomes" id="UP001179952">
    <property type="component" value="Unassembled WGS sequence"/>
</dbReference>
<dbReference type="InterPro" id="IPR023214">
    <property type="entry name" value="HAD_sf"/>
</dbReference>
<dbReference type="InterPro" id="IPR036412">
    <property type="entry name" value="HAD-like_sf"/>
</dbReference>
<accession>A0AAV9A496</accession>
<proteinExistence type="predicted"/>
<comment type="caution">
    <text evidence="1">The sequence shown here is derived from an EMBL/GenBank/DDBJ whole genome shotgun (WGS) entry which is preliminary data.</text>
</comment>
<dbReference type="SUPFAM" id="SSF56784">
    <property type="entry name" value="HAD-like"/>
    <property type="match status" value="1"/>
</dbReference>
<dbReference type="PANTHER" id="PTHR12725:SF81">
    <property type="entry name" value="OS03G0701200 PROTEIN"/>
    <property type="match status" value="1"/>
</dbReference>
<dbReference type="NCBIfam" id="TIGR01509">
    <property type="entry name" value="HAD-SF-IA-v3"/>
    <property type="match status" value="1"/>
</dbReference>
<dbReference type="PANTHER" id="PTHR12725">
    <property type="entry name" value="HALOACID DEHALOGENASE-LIKE HYDROLASE"/>
    <property type="match status" value="1"/>
</dbReference>
<dbReference type="SFLD" id="SFLDS00003">
    <property type="entry name" value="Haloacid_Dehalogenase"/>
    <property type="match status" value="1"/>
</dbReference>
<sequence>MKTPPTPFKFFSSLPTIPPSSLLTNLKIPIQSSSNGVVSPNRLSSRLPPLRYITTPISLSLSLSFSLCPSLSKIFLETRADMDDTLYSSNVGIAQIVRRNIDSFLVKICGFPSEEAPALRADLFRTYGSSLAGLRALGHDVDADDYHSHVHGSLPYDSISPDPKLRELLSSIAQTKIVFTNSDRNHATRVLDRLGVRDCFDAVVCFETLNADASGSAPVVLKPSIEAIRTAVNASGFEPRRTLFLDDNERNIAAGKAAGLRTALVGKTVKTNEADYVVENIINLRKAIPEIWRGEQRIEADKMVHNSRSEMDSALTATSVEA</sequence>
<dbReference type="Gene3D" id="1.10.150.450">
    <property type="match status" value="1"/>
</dbReference>
<dbReference type="SFLD" id="SFLDG01129">
    <property type="entry name" value="C1.5:_HAD__Beta-PGM__Phosphata"/>
    <property type="match status" value="1"/>
</dbReference>